<reference evidence="2 3" key="1">
    <citation type="submission" date="2014-08" db="EMBL/GenBank/DDBJ databases">
        <title>Complete genome sequence of Corynebacterium sphenisci CECT 5990(T) (=DSM 44792(T)), isolated from healthy wild penguins.</title>
        <authorList>
            <person name="Ruckert C."/>
            <person name="Albersmeier A."/>
            <person name="Winkler A."/>
            <person name="Kalinowski J."/>
        </authorList>
    </citation>
    <scope>NUCLEOTIDE SEQUENCE [LARGE SCALE GENOMIC DNA]</scope>
    <source>
        <strain evidence="2 3">DSM 44792</strain>
    </source>
</reference>
<keyword evidence="3" id="KW-1185">Reference proteome</keyword>
<dbReference type="InterPro" id="IPR000073">
    <property type="entry name" value="AB_hydrolase_1"/>
</dbReference>
<dbReference type="Gene3D" id="3.40.50.1820">
    <property type="entry name" value="alpha/beta hydrolase"/>
    <property type="match status" value="1"/>
</dbReference>
<proteinExistence type="predicted"/>
<dbReference type="KEGG" id="csph:CSPHI_08960"/>
<evidence type="ECO:0000313" key="3">
    <source>
        <dbReference type="Proteomes" id="UP000185469"/>
    </source>
</evidence>
<accession>A0A1L7CZA7</accession>
<dbReference type="InterPro" id="IPR050266">
    <property type="entry name" value="AB_hydrolase_sf"/>
</dbReference>
<evidence type="ECO:0000259" key="1">
    <source>
        <dbReference type="Pfam" id="PF00561"/>
    </source>
</evidence>
<organism evidence="2 3">
    <name type="scientific">Corynebacterium sphenisci DSM 44792</name>
    <dbReference type="NCBI Taxonomy" id="1437874"/>
    <lineage>
        <taxon>Bacteria</taxon>
        <taxon>Bacillati</taxon>
        <taxon>Actinomycetota</taxon>
        <taxon>Actinomycetes</taxon>
        <taxon>Mycobacteriales</taxon>
        <taxon>Corynebacteriaceae</taxon>
        <taxon>Corynebacterium</taxon>
    </lineage>
</organism>
<dbReference type="PANTHER" id="PTHR43798">
    <property type="entry name" value="MONOACYLGLYCEROL LIPASE"/>
    <property type="match status" value="1"/>
</dbReference>
<name>A0A1L7CZA7_9CORY</name>
<dbReference type="EMBL" id="CP009248">
    <property type="protein sequence ID" value="APT91123.1"/>
    <property type="molecule type" value="Genomic_DNA"/>
</dbReference>
<dbReference type="Proteomes" id="UP000185469">
    <property type="component" value="Chromosome"/>
</dbReference>
<dbReference type="InterPro" id="IPR029058">
    <property type="entry name" value="AB_hydrolase_fold"/>
</dbReference>
<dbReference type="Pfam" id="PF00561">
    <property type="entry name" value="Abhydrolase_1"/>
    <property type="match status" value="1"/>
</dbReference>
<sequence>MHGRLGQPAVLLLGSLGADRRMWDPQVRALAGRWRVITADLRGHGRSPAPGGPYRMAELAEDVLDVLGAVNERRVHLVGLSLGGAVAQTLALARPELVASLTLVSTAARFGTPETWRGKSELVAARGTAALADAVVGNWFTDDCRRMRPELPRRFAEGIRATPDAGYAGCCGALAGFDSREALAGLAPRLARRTLVIAGEQDTSTPLPVVRDLHGRIPGSAMITVSPAKHLLTAERPELVNPILAGWFAGG</sequence>
<dbReference type="STRING" id="1437874.CSPHI_08960"/>
<dbReference type="PRINTS" id="PR00111">
    <property type="entry name" value="ABHYDROLASE"/>
</dbReference>
<dbReference type="GO" id="GO:0003824">
    <property type="term" value="F:catalytic activity"/>
    <property type="evidence" value="ECO:0007669"/>
    <property type="project" value="UniProtKB-ARBA"/>
</dbReference>
<dbReference type="SUPFAM" id="SSF53474">
    <property type="entry name" value="alpha/beta-Hydrolases"/>
    <property type="match status" value="1"/>
</dbReference>
<evidence type="ECO:0000313" key="2">
    <source>
        <dbReference type="EMBL" id="APT91123.1"/>
    </source>
</evidence>
<gene>
    <name evidence="2" type="ORF">CSPHI_08960</name>
</gene>
<protein>
    <recommendedName>
        <fullName evidence="1">AB hydrolase-1 domain-containing protein</fullName>
    </recommendedName>
</protein>
<dbReference type="AlphaFoldDB" id="A0A1L7CZA7"/>
<feature type="domain" description="AB hydrolase-1" evidence="1">
    <location>
        <begin position="8"/>
        <end position="235"/>
    </location>
</feature>